<organism evidence="1 2">
    <name type="scientific">Paraburkholderia piptadeniae</name>
    <dbReference type="NCBI Taxonomy" id="1701573"/>
    <lineage>
        <taxon>Bacteria</taxon>
        <taxon>Pseudomonadati</taxon>
        <taxon>Pseudomonadota</taxon>
        <taxon>Betaproteobacteria</taxon>
        <taxon>Burkholderiales</taxon>
        <taxon>Burkholderiaceae</taxon>
        <taxon>Paraburkholderia</taxon>
    </lineage>
</organism>
<accession>A0A1N7SUF5</accession>
<dbReference type="AlphaFoldDB" id="A0A1N7SUF5"/>
<evidence type="ECO:0000313" key="2">
    <source>
        <dbReference type="Proteomes" id="UP000195569"/>
    </source>
</evidence>
<protein>
    <submittedName>
        <fullName evidence="1">Uncharacterized protein</fullName>
    </submittedName>
</protein>
<dbReference type="EMBL" id="CYGY02000096">
    <property type="protein sequence ID" value="SIT50948.1"/>
    <property type="molecule type" value="Genomic_DNA"/>
</dbReference>
<dbReference type="Proteomes" id="UP000195569">
    <property type="component" value="Unassembled WGS sequence"/>
</dbReference>
<gene>
    <name evidence="1" type="ORF">BN2476_960099</name>
</gene>
<reference evidence="1" key="1">
    <citation type="submission" date="2016-12" db="EMBL/GenBank/DDBJ databases">
        <authorList>
            <person name="Moulin L."/>
        </authorList>
    </citation>
    <scope>NUCLEOTIDE SEQUENCE [LARGE SCALE GENOMIC DNA]</scope>
    <source>
        <strain evidence="1">STM 7183</strain>
    </source>
</reference>
<sequence length="84" mass="8789">MPPASVIHSISASLLAAPSWLQIHAGSIGAHAGITARPTGHFCAFKTNGMDAVPAKKEIYIYSKMHNFHVSGHGGTSTPVNQPI</sequence>
<name>A0A1N7SUF5_9BURK</name>
<keyword evidence="2" id="KW-1185">Reference proteome</keyword>
<proteinExistence type="predicted"/>
<comment type="caution">
    <text evidence="1">The sequence shown here is derived from an EMBL/GenBank/DDBJ whole genome shotgun (WGS) entry which is preliminary data.</text>
</comment>
<evidence type="ECO:0000313" key="1">
    <source>
        <dbReference type="EMBL" id="SIT50948.1"/>
    </source>
</evidence>